<dbReference type="OrthoDB" id="1727128at2"/>
<gene>
    <name evidence="6" type="ORF">EWM59_03725</name>
</gene>
<evidence type="ECO:0000259" key="5">
    <source>
        <dbReference type="PROSITE" id="PS50113"/>
    </source>
</evidence>
<dbReference type="PANTHER" id="PTHR44688:SF16">
    <property type="entry name" value="DNA-BINDING TRANSCRIPTIONAL ACTIVATOR DEVR_DOSR"/>
    <property type="match status" value="1"/>
</dbReference>
<dbReference type="InterPro" id="IPR000792">
    <property type="entry name" value="Tscrpt_reg_LuxR_C"/>
</dbReference>
<dbReference type="SUPFAM" id="SSF46894">
    <property type="entry name" value="C-terminal effector domain of the bipartite response regulators"/>
    <property type="match status" value="1"/>
</dbReference>
<keyword evidence="3" id="KW-0804">Transcription</keyword>
<dbReference type="EMBL" id="SEWF01000004">
    <property type="protein sequence ID" value="RYU97031.1"/>
    <property type="molecule type" value="Genomic_DNA"/>
</dbReference>
<protein>
    <recommendedName>
        <fullName evidence="8">Helix-turn-helix transcriptional regulator</fullName>
    </recommendedName>
</protein>
<dbReference type="PROSITE" id="PS50113">
    <property type="entry name" value="PAC"/>
    <property type="match status" value="1"/>
</dbReference>
<keyword evidence="2" id="KW-0238">DNA-binding</keyword>
<dbReference type="PRINTS" id="PR00038">
    <property type="entry name" value="HTHLUXR"/>
</dbReference>
<evidence type="ECO:0000313" key="7">
    <source>
        <dbReference type="Proteomes" id="UP000293162"/>
    </source>
</evidence>
<dbReference type="Gene3D" id="3.30.450.20">
    <property type="entry name" value="PAS domain"/>
    <property type="match status" value="1"/>
</dbReference>
<dbReference type="GO" id="GO:0006355">
    <property type="term" value="P:regulation of DNA-templated transcription"/>
    <property type="evidence" value="ECO:0007669"/>
    <property type="project" value="InterPro"/>
</dbReference>
<dbReference type="InterPro" id="IPR001610">
    <property type="entry name" value="PAC"/>
</dbReference>
<dbReference type="PROSITE" id="PS50043">
    <property type="entry name" value="HTH_LUXR_2"/>
    <property type="match status" value="1"/>
</dbReference>
<sequence>MMSKIIACPFDFNDFKKTWRTDSNAETDDNDSVLKNLLKFNPLLDQTLRMQGHAFAILDIRAMTYPIILGDVEKVCGWPTEYFYEVGVEGYVKQFLPEDAMGMGEFSKYINDYQPYLSIAQAKQFRYTFDYRFRRKDGTVNRICQDSIALRTDADGNITYFMAYVYDITPFKREGKQHLYMSGGDNNQLVVLDNQTNTISTLTNLSKRELEIAALLGKGFTSEQIAEKLFISVNTVNTHRQNMLRKLELTDTTELLNFIRVYRLT</sequence>
<name>A0A4Q5M3Y0_9BACT</name>
<dbReference type="PANTHER" id="PTHR44688">
    <property type="entry name" value="DNA-BINDING TRANSCRIPTIONAL ACTIVATOR DEVR_DOSR"/>
    <property type="match status" value="1"/>
</dbReference>
<keyword evidence="7" id="KW-1185">Reference proteome</keyword>
<dbReference type="CDD" id="cd06170">
    <property type="entry name" value="LuxR_C_like"/>
    <property type="match status" value="1"/>
</dbReference>
<dbReference type="Proteomes" id="UP000293162">
    <property type="component" value="Unassembled WGS sequence"/>
</dbReference>
<comment type="caution">
    <text evidence="6">The sequence shown here is derived from an EMBL/GenBank/DDBJ whole genome shotgun (WGS) entry which is preliminary data.</text>
</comment>
<dbReference type="Pfam" id="PF00196">
    <property type="entry name" value="GerE"/>
    <property type="match status" value="1"/>
</dbReference>
<evidence type="ECO:0000313" key="6">
    <source>
        <dbReference type="EMBL" id="RYU97031.1"/>
    </source>
</evidence>
<evidence type="ECO:0000256" key="2">
    <source>
        <dbReference type="ARBA" id="ARBA00023125"/>
    </source>
</evidence>
<evidence type="ECO:0008006" key="8">
    <source>
        <dbReference type="Google" id="ProtNLM"/>
    </source>
</evidence>
<feature type="domain" description="PAC" evidence="5">
    <location>
        <begin position="127"/>
        <end position="180"/>
    </location>
</feature>
<evidence type="ECO:0000259" key="4">
    <source>
        <dbReference type="PROSITE" id="PS50043"/>
    </source>
</evidence>
<dbReference type="InterPro" id="IPR036388">
    <property type="entry name" value="WH-like_DNA-bd_sf"/>
</dbReference>
<dbReference type="SUPFAM" id="SSF55785">
    <property type="entry name" value="PYP-like sensor domain (PAS domain)"/>
    <property type="match status" value="1"/>
</dbReference>
<dbReference type="InterPro" id="IPR000700">
    <property type="entry name" value="PAS-assoc_C"/>
</dbReference>
<evidence type="ECO:0000256" key="1">
    <source>
        <dbReference type="ARBA" id="ARBA00023015"/>
    </source>
</evidence>
<organism evidence="6 7">
    <name type="scientific">Emticicia agri</name>
    <dbReference type="NCBI Taxonomy" id="2492393"/>
    <lineage>
        <taxon>Bacteria</taxon>
        <taxon>Pseudomonadati</taxon>
        <taxon>Bacteroidota</taxon>
        <taxon>Cytophagia</taxon>
        <taxon>Cytophagales</taxon>
        <taxon>Leadbetterellaceae</taxon>
        <taxon>Emticicia</taxon>
    </lineage>
</organism>
<feature type="domain" description="HTH luxR-type" evidence="4">
    <location>
        <begin position="198"/>
        <end position="263"/>
    </location>
</feature>
<dbReference type="InterPro" id="IPR016032">
    <property type="entry name" value="Sig_transdc_resp-reg_C-effctor"/>
</dbReference>
<dbReference type="Gene3D" id="1.10.10.10">
    <property type="entry name" value="Winged helix-like DNA-binding domain superfamily/Winged helix DNA-binding domain"/>
    <property type="match status" value="1"/>
</dbReference>
<dbReference type="CDD" id="cd00130">
    <property type="entry name" value="PAS"/>
    <property type="match status" value="1"/>
</dbReference>
<dbReference type="GO" id="GO:0003677">
    <property type="term" value="F:DNA binding"/>
    <property type="evidence" value="ECO:0007669"/>
    <property type="project" value="UniProtKB-KW"/>
</dbReference>
<dbReference type="SMART" id="SM00086">
    <property type="entry name" value="PAC"/>
    <property type="match status" value="1"/>
</dbReference>
<dbReference type="RefSeq" id="WP_130019607.1">
    <property type="nucleotide sequence ID" value="NZ_SEWF01000004.1"/>
</dbReference>
<accession>A0A4Q5M3Y0</accession>
<dbReference type="InterPro" id="IPR035965">
    <property type="entry name" value="PAS-like_dom_sf"/>
</dbReference>
<dbReference type="PROSITE" id="PS00622">
    <property type="entry name" value="HTH_LUXR_1"/>
    <property type="match status" value="1"/>
</dbReference>
<reference evidence="6 7" key="1">
    <citation type="submission" date="2019-02" db="EMBL/GenBank/DDBJ databases">
        <title>Bacterial novel species Emticicia sp. 17J42-9 isolated from soil.</title>
        <authorList>
            <person name="Jung H.-Y."/>
        </authorList>
    </citation>
    <scope>NUCLEOTIDE SEQUENCE [LARGE SCALE GENOMIC DNA]</scope>
    <source>
        <strain evidence="6 7">17J42-9</strain>
    </source>
</reference>
<dbReference type="AlphaFoldDB" id="A0A4Q5M3Y0"/>
<dbReference type="SMART" id="SM00421">
    <property type="entry name" value="HTH_LUXR"/>
    <property type="match status" value="1"/>
</dbReference>
<proteinExistence type="predicted"/>
<keyword evidence="1" id="KW-0805">Transcription regulation</keyword>
<evidence type="ECO:0000256" key="3">
    <source>
        <dbReference type="ARBA" id="ARBA00023163"/>
    </source>
</evidence>
<dbReference type="InterPro" id="IPR000014">
    <property type="entry name" value="PAS"/>
</dbReference>